<reference evidence="1" key="1">
    <citation type="submission" date="2019-08" db="EMBL/GenBank/DDBJ databases">
        <authorList>
            <person name="Kucharzyk K."/>
            <person name="Murdoch R.W."/>
            <person name="Higgins S."/>
            <person name="Loffler F."/>
        </authorList>
    </citation>
    <scope>NUCLEOTIDE SEQUENCE</scope>
</reference>
<accession>A0A644VU47</accession>
<proteinExistence type="predicted"/>
<dbReference type="SUPFAM" id="SSF50475">
    <property type="entry name" value="FMN-binding split barrel"/>
    <property type="match status" value="1"/>
</dbReference>
<dbReference type="AlphaFoldDB" id="A0A644VU47"/>
<evidence type="ECO:0000313" key="1">
    <source>
        <dbReference type="EMBL" id="MPL94929.1"/>
    </source>
</evidence>
<name>A0A644VU47_9ZZZZ</name>
<dbReference type="EMBL" id="VSSQ01000447">
    <property type="protein sequence ID" value="MPL94929.1"/>
    <property type="molecule type" value="Genomic_DNA"/>
</dbReference>
<sequence>MEIRDKDIFTGERLPAMMVGFLREHHVMTVAVSAADDIWCSHAFYVFLEDENAFLIISEEKTRHIKIARKNPVVSGGVALETKKIGEIRGLQFKAIMEQCDDSIFGKYKLSYLKRFPYAILKGGDLWLLRITEAKFTDNRLGFGKKLRFINEKLS</sequence>
<gene>
    <name evidence="1" type="ORF">SDC9_41090</name>
</gene>
<evidence type="ECO:0008006" key="2">
    <source>
        <dbReference type="Google" id="ProtNLM"/>
    </source>
</evidence>
<comment type="caution">
    <text evidence="1">The sequence shown here is derived from an EMBL/GenBank/DDBJ whole genome shotgun (WGS) entry which is preliminary data.</text>
</comment>
<dbReference type="PIRSF" id="PIRSF009554">
    <property type="entry name" value="UCP009554"/>
    <property type="match status" value="1"/>
</dbReference>
<dbReference type="Gene3D" id="2.30.110.10">
    <property type="entry name" value="Electron Transport, Fmn-binding Protein, Chain A"/>
    <property type="match status" value="1"/>
</dbReference>
<protein>
    <recommendedName>
        <fullName evidence="2">Pyridoxamine 5'-phosphate oxidase putative domain-containing protein</fullName>
    </recommendedName>
</protein>
<dbReference type="InterPro" id="IPR011194">
    <property type="entry name" value="UPF0306"/>
</dbReference>
<dbReference type="InterPro" id="IPR012349">
    <property type="entry name" value="Split_barrel_FMN-bd"/>
</dbReference>
<organism evidence="1">
    <name type="scientific">bioreactor metagenome</name>
    <dbReference type="NCBI Taxonomy" id="1076179"/>
    <lineage>
        <taxon>unclassified sequences</taxon>
        <taxon>metagenomes</taxon>
        <taxon>ecological metagenomes</taxon>
    </lineage>
</organism>